<proteinExistence type="predicted"/>
<dbReference type="Proteomes" id="UP000762676">
    <property type="component" value="Unassembled WGS sequence"/>
</dbReference>
<gene>
    <name evidence="2" type="ORF">ElyMa_002051000</name>
</gene>
<name>A0AAV4F924_9GAST</name>
<feature type="region of interest" description="Disordered" evidence="1">
    <location>
        <begin position="52"/>
        <end position="89"/>
    </location>
</feature>
<comment type="caution">
    <text evidence="2">The sequence shown here is derived from an EMBL/GenBank/DDBJ whole genome shotgun (WGS) entry which is preliminary data.</text>
</comment>
<evidence type="ECO:0000313" key="3">
    <source>
        <dbReference type="Proteomes" id="UP000762676"/>
    </source>
</evidence>
<sequence>MLMMITNTLVKLYQASVLNSGMVVRRGFLKRIKSVDQMPSICAISDNSSVSRHGRVVSPASRTPDLSIRSRASTTRPQRHTSSSAAKQS</sequence>
<keyword evidence="3" id="KW-1185">Reference proteome</keyword>
<dbReference type="AlphaFoldDB" id="A0AAV4F924"/>
<evidence type="ECO:0000256" key="1">
    <source>
        <dbReference type="SAM" id="MobiDB-lite"/>
    </source>
</evidence>
<organism evidence="2 3">
    <name type="scientific">Elysia marginata</name>
    <dbReference type="NCBI Taxonomy" id="1093978"/>
    <lineage>
        <taxon>Eukaryota</taxon>
        <taxon>Metazoa</taxon>
        <taxon>Spiralia</taxon>
        <taxon>Lophotrochozoa</taxon>
        <taxon>Mollusca</taxon>
        <taxon>Gastropoda</taxon>
        <taxon>Heterobranchia</taxon>
        <taxon>Euthyneura</taxon>
        <taxon>Panpulmonata</taxon>
        <taxon>Sacoglossa</taxon>
        <taxon>Placobranchoidea</taxon>
        <taxon>Plakobranchidae</taxon>
        <taxon>Elysia</taxon>
    </lineage>
</organism>
<accession>A0AAV4F924</accession>
<feature type="compositionally biased region" description="Polar residues" evidence="1">
    <location>
        <begin position="70"/>
        <end position="89"/>
    </location>
</feature>
<evidence type="ECO:0000313" key="2">
    <source>
        <dbReference type="EMBL" id="GFR69465.1"/>
    </source>
</evidence>
<protein>
    <submittedName>
        <fullName evidence="2">Uncharacterized protein</fullName>
    </submittedName>
</protein>
<dbReference type="EMBL" id="BMAT01004157">
    <property type="protein sequence ID" value="GFR69465.1"/>
    <property type="molecule type" value="Genomic_DNA"/>
</dbReference>
<reference evidence="2 3" key="1">
    <citation type="journal article" date="2021" name="Elife">
        <title>Chloroplast acquisition without the gene transfer in kleptoplastic sea slugs, Plakobranchus ocellatus.</title>
        <authorList>
            <person name="Maeda T."/>
            <person name="Takahashi S."/>
            <person name="Yoshida T."/>
            <person name="Shimamura S."/>
            <person name="Takaki Y."/>
            <person name="Nagai Y."/>
            <person name="Toyoda A."/>
            <person name="Suzuki Y."/>
            <person name="Arimoto A."/>
            <person name="Ishii H."/>
            <person name="Satoh N."/>
            <person name="Nishiyama T."/>
            <person name="Hasebe M."/>
            <person name="Maruyama T."/>
            <person name="Minagawa J."/>
            <person name="Obokata J."/>
            <person name="Shigenobu S."/>
        </authorList>
    </citation>
    <scope>NUCLEOTIDE SEQUENCE [LARGE SCALE GENOMIC DNA]</scope>
</reference>